<dbReference type="Gene3D" id="3.40.640.10">
    <property type="entry name" value="Type I PLP-dependent aspartate aminotransferase-like (Major domain)"/>
    <property type="match status" value="1"/>
</dbReference>
<comment type="similarity">
    <text evidence="1">In the C-terminal section; belongs to the class-I pyridoxal-phosphate-dependent aminotransferase family.</text>
</comment>
<keyword evidence="4" id="KW-0238">DNA-binding</keyword>
<dbReference type="CDD" id="cd07377">
    <property type="entry name" value="WHTH_GntR"/>
    <property type="match status" value="1"/>
</dbReference>
<proteinExistence type="inferred from homology"/>
<dbReference type="RefSeq" id="WP_163949810.1">
    <property type="nucleotide sequence ID" value="NZ_JAAHBU010000404.1"/>
</dbReference>
<protein>
    <submittedName>
        <fullName evidence="7">PLP-dependent aminotransferase family protein</fullName>
    </submittedName>
</protein>
<dbReference type="Gene3D" id="1.10.10.10">
    <property type="entry name" value="Winged helix-like DNA-binding domain superfamily/Winged helix DNA-binding domain"/>
    <property type="match status" value="1"/>
</dbReference>
<dbReference type="SMART" id="SM00345">
    <property type="entry name" value="HTH_GNTR"/>
    <property type="match status" value="1"/>
</dbReference>
<dbReference type="SUPFAM" id="SSF46785">
    <property type="entry name" value="Winged helix' DNA-binding domain"/>
    <property type="match status" value="1"/>
</dbReference>
<keyword evidence="7" id="KW-0032">Aminotransferase</keyword>
<dbReference type="InterPro" id="IPR036390">
    <property type="entry name" value="WH_DNA-bd_sf"/>
</dbReference>
<evidence type="ECO:0000256" key="3">
    <source>
        <dbReference type="ARBA" id="ARBA00023015"/>
    </source>
</evidence>
<name>A0A6B3NVZ9_9PSED</name>
<dbReference type="SUPFAM" id="SSF53383">
    <property type="entry name" value="PLP-dependent transferases"/>
    <property type="match status" value="1"/>
</dbReference>
<evidence type="ECO:0000256" key="1">
    <source>
        <dbReference type="ARBA" id="ARBA00005384"/>
    </source>
</evidence>
<evidence type="ECO:0000256" key="4">
    <source>
        <dbReference type="ARBA" id="ARBA00023125"/>
    </source>
</evidence>
<dbReference type="GO" id="GO:0030170">
    <property type="term" value="F:pyridoxal phosphate binding"/>
    <property type="evidence" value="ECO:0007669"/>
    <property type="project" value="InterPro"/>
</dbReference>
<organism evidence="7 8">
    <name type="scientific">Pseudomonas brassicae</name>
    <dbReference type="NCBI Taxonomy" id="2708063"/>
    <lineage>
        <taxon>Bacteria</taxon>
        <taxon>Pseudomonadati</taxon>
        <taxon>Pseudomonadota</taxon>
        <taxon>Gammaproteobacteria</taxon>
        <taxon>Pseudomonadales</taxon>
        <taxon>Pseudomonadaceae</taxon>
        <taxon>Pseudomonas</taxon>
    </lineage>
</organism>
<dbReference type="InterPro" id="IPR015421">
    <property type="entry name" value="PyrdxlP-dep_Trfase_major"/>
</dbReference>
<dbReference type="InterPro" id="IPR051446">
    <property type="entry name" value="HTH_trans_reg/aminotransferase"/>
</dbReference>
<dbReference type="Proteomes" id="UP000482634">
    <property type="component" value="Unassembled WGS sequence"/>
</dbReference>
<dbReference type="GO" id="GO:0003677">
    <property type="term" value="F:DNA binding"/>
    <property type="evidence" value="ECO:0007669"/>
    <property type="project" value="UniProtKB-KW"/>
</dbReference>
<dbReference type="PROSITE" id="PS50949">
    <property type="entry name" value="HTH_GNTR"/>
    <property type="match status" value="1"/>
</dbReference>
<gene>
    <name evidence="7" type="ORF">G3436_22865</name>
</gene>
<dbReference type="GO" id="GO:0008483">
    <property type="term" value="F:transaminase activity"/>
    <property type="evidence" value="ECO:0007669"/>
    <property type="project" value="UniProtKB-KW"/>
</dbReference>
<keyword evidence="5" id="KW-0804">Transcription</keyword>
<dbReference type="InterPro" id="IPR004839">
    <property type="entry name" value="Aminotransferase_I/II_large"/>
</dbReference>
<evidence type="ECO:0000313" key="7">
    <source>
        <dbReference type="EMBL" id="NER66176.1"/>
    </source>
</evidence>
<dbReference type="PANTHER" id="PTHR46577">
    <property type="entry name" value="HTH-TYPE TRANSCRIPTIONAL REGULATORY PROTEIN GABR"/>
    <property type="match status" value="1"/>
</dbReference>
<evidence type="ECO:0000256" key="2">
    <source>
        <dbReference type="ARBA" id="ARBA00022898"/>
    </source>
</evidence>
<dbReference type="InterPro" id="IPR000524">
    <property type="entry name" value="Tscrpt_reg_HTH_GntR"/>
</dbReference>
<comment type="caution">
    <text evidence="7">The sequence shown here is derived from an EMBL/GenBank/DDBJ whole genome shotgun (WGS) entry which is preliminary data.</text>
</comment>
<reference evidence="7 8" key="1">
    <citation type="submission" date="2020-02" db="EMBL/GenBank/DDBJ databases">
        <title>Broccoli isolated Pseudomonas sp.</title>
        <authorList>
            <person name="Fujikawa T."/>
            <person name="Sawada H."/>
        </authorList>
    </citation>
    <scope>NUCLEOTIDE SEQUENCE [LARGE SCALE GENOMIC DNA]</scope>
    <source>
        <strain evidence="7 8">MAFF212427</strain>
    </source>
</reference>
<evidence type="ECO:0000259" key="6">
    <source>
        <dbReference type="PROSITE" id="PS50949"/>
    </source>
</evidence>
<sequence length="493" mass="54435">MDVVQQQPHVPVIEHLVEHLKHQIDQGLLKPGQRLPSIRRLVASQSVSFHTVVSAYERLEAYGLISAQPGRGYFVTTRTSSPSAGQCKPWVRTDDPHGLKAFWRLFHGNDHCMKLGCGWLPAGWRDTQALARVIRRTANFAHSSLVEYGDPAGYLPLRQTLADYLSPRLGVGLGPDYLLTTLGATQALDLVIRLIIEPGDRVLVDDPCNSNLVQLLRLRGAQVVGITRRSDGPDIEQVTQVLAAGTVKAFFINSRLHNPTGTSLSPHNAFQLLQLAYAHDMNIVEDDVYGDFCSAPDHRLVTLDGLRKVIYISSFSKSLSANLRVGYIAAPPDLIARLADLKLLTSVSVPSFCERFISAILLDGSYDRHLLAVRRNLQTAQAVAQASFKRWGWELFHPVKEGMFIWVRHPRLASLEALVNAAFERDILLAPGVLFSADGQPVPWLRINVAHLDVDKARGAAGAPRRAARQRAVTVLTKDNALSVVIHFQSLLA</sequence>
<keyword evidence="8" id="KW-1185">Reference proteome</keyword>
<dbReference type="EMBL" id="JAAHBU010000404">
    <property type="protein sequence ID" value="NER66176.1"/>
    <property type="molecule type" value="Genomic_DNA"/>
</dbReference>
<dbReference type="AlphaFoldDB" id="A0A6B3NVZ9"/>
<accession>A0A6B3NVZ9</accession>
<keyword evidence="2" id="KW-0663">Pyridoxal phosphate</keyword>
<dbReference type="GO" id="GO:0003700">
    <property type="term" value="F:DNA-binding transcription factor activity"/>
    <property type="evidence" value="ECO:0007669"/>
    <property type="project" value="InterPro"/>
</dbReference>
<dbReference type="Pfam" id="PF00155">
    <property type="entry name" value="Aminotran_1_2"/>
    <property type="match status" value="1"/>
</dbReference>
<dbReference type="InterPro" id="IPR015424">
    <property type="entry name" value="PyrdxlP-dep_Trfase"/>
</dbReference>
<evidence type="ECO:0000256" key="5">
    <source>
        <dbReference type="ARBA" id="ARBA00023163"/>
    </source>
</evidence>
<evidence type="ECO:0000313" key="8">
    <source>
        <dbReference type="Proteomes" id="UP000482634"/>
    </source>
</evidence>
<keyword evidence="3" id="KW-0805">Transcription regulation</keyword>
<dbReference type="Pfam" id="PF00392">
    <property type="entry name" value="GntR"/>
    <property type="match status" value="1"/>
</dbReference>
<feature type="domain" description="HTH gntR-type" evidence="6">
    <location>
        <begin position="10"/>
        <end position="78"/>
    </location>
</feature>
<dbReference type="CDD" id="cd00609">
    <property type="entry name" value="AAT_like"/>
    <property type="match status" value="1"/>
</dbReference>
<keyword evidence="7" id="KW-0808">Transferase</keyword>
<dbReference type="InterPro" id="IPR036388">
    <property type="entry name" value="WH-like_DNA-bd_sf"/>
</dbReference>
<dbReference type="PANTHER" id="PTHR46577:SF2">
    <property type="entry name" value="TRANSCRIPTIONAL REGULATORY PROTEIN"/>
    <property type="match status" value="1"/>
</dbReference>